<keyword evidence="3" id="KW-0378">Hydrolase</keyword>
<name>A0ABV6VW47_9ACTN</name>
<sequence>MTTYQPAQPARNGPAATAVRLIALAALLIGCLVTGAAAGVQPAHAAAPVCGVLAPGAAPQAQAAVTQACGLLGTPYSWSGGHGPTPGPTLGVCDPANGAPNDCNVVGLDCSGMVRYAYDLAVGTDVVPGPTWEQIQNAGQVAHFYASDGTAPLLPGDLVFFGTTAAGVHHVAIYLGQGYIVESPYSGGYVQVAPMSSHSDYYAAVRLYPGTAATSVHYWADTAPNAPVYASATSTAQTGTLYAGTNYVYCKVWGRMIGNSSVYNHWWLRTDPDVGPAGQYVSAYYLTLWGNDQADDNNGIVIPNC</sequence>
<keyword evidence="4" id="KW-0788">Thiol protease</keyword>
<protein>
    <submittedName>
        <fullName evidence="6">C40 family peptidase</fullName>
    </submittedName>
</protein>
<evidence type="ECO:0000256" key="4">
    <source>
        <dbReference type="ARBA" id="ARBA00022807"/>
    </source>
</evidence>
<dbReference type="PANTHER" id="PTHR47359:SF3">
    <property type="entry name" value="NLP_P60 DOMAIN-CONTAINING PROTEIN-RELATED"/>
    <property type="match status" value="1"/>
</dbReference>
<dbReference type="PROSITE" id="PS51935">
    <property type="entry name" value="NLPC_P60"/>
    <property type="match status" value="1"/>
</dbReference>
<dbReference type="SUPFAM" id="SSF54001">
    <property type="entry name" value="Cysteine proteinases"/>
    <property type="match status" value="1"/>
</dbReference>
<comment type="caution">
    <text evidence="6">The sequence shown here is derived from an EMBL/GenBank/DDBJ whole genome shotgun (WGS) entry which is preliminary data.</text>
</comment>
<evidence type="ECO:0000256" key="3">
    <source>
        <dbReference type="ARBA" id="ARBA00022801"/>
    </source>
</evidence>
<keyword evidence="7" id="KW-1185">Reference proteome</keyword>
<proteinExistence type="inferred from homology"/>
<evidence type="ECO:0000259" key="5">
    <source>
        <dbReference type="PROSITE" id="PS51935"/>
    </source>
</evidence>
<evidence type="ECO:0000256" key="1">
    <source>
        <dbReference type="ARBA" id="ARBA00007074"/>
    </source>
</evidence>
<comment type="similarity">
    <text evidence="1">Belongs to the peptidase C40 family.</text>
</comment>
<dbReference type="Pfam" id="PF00877">
    <property type="entry name" value="NLPC_P60"/>
    <property type="match status" value="1"/>
</dbReference>
<accession>A0ABV6VW47</accession>
<gene>
    <name evidence="6" type="ORF">ACEZDE_15340</name>
</gene>
<feature type="domain" description="NlpC/P60" evidence="5">
    <location>
        <begin position="58"/>
        <end position="230"/>
    </location>
</feature>
<reference evidence="6 7" key="1">
    <citation type="submission" date="2024-09" db="EMBL/GenBank/DDBJ databases">
        <authorList>
            <person name="Lee S.D."/>
        </authorList>
    </citation>
    <scope>NUCLEOTIDE SEQUENCE [LARGE SCALE GENOMIC DNA]</scope>
    <source>
        <strain evidence="6 7">N8-3</strain>
    </source>
</reference>
<dbReference type="EMBL" id="JBHFAB010000010">
    <property type="protein sequence ID" value="MFC1418005.1"/>
    <property type="molecule type" value="Genomic_DNA"/>
</dbReference>
<dbReference type="Gene3D" id="3.90.1720.10">
    <property type="entry name" value="endopeptidase domain like (from Nostoc punctiforme)"/>
    <property type="match status" value="1"/>
</dbReference>
<keyword evidence="2" id="KW-0645">Protease</keyword>
<evidence type="ECO:0000313" key="7">
    <source>
        <dbReference type="Proteomes" id="UP001592531"/>
    </source>
</evidence>
<dbReference type="InterPro" id="IPR038765">
    <property type="entry name" value="Papain-like_cys_pep_sf"/>
</dbReference>
<evidence type="ECO:0000256" key="2">
    <source>
        <dbReference type="ARBA" id="ARBA00022670"/>
    </source>
</evidence>
<dbReference type="InterPro" id="IPR000064">
    <property type="entry name" value="NLP_P60_dom"/>
</dbReference>
<dbReference type="Proteomes" id="UP001592531">
    <property type="component" value="Unassembled WGS sequence"/>
</dbReference>
<dbReference type="RefSeq" id="WP_380536698.1">
    <property type="nucleotide sequence ID" value="NZ_JBHFAB010000010.1"/>
</dbReference>
<dbReference type="InterPro" id="IPR051794">
    <property type="entry name" value="PG_Endopeptidase_C40"/>
</dbReference>
<dbReference type="PANTHER" id="PTHR47359">
    <property type="entry name" value="PEPTIDOGLYCAN DL-ENDOPEPTIDASE CWLO"/>
    <property type="match status" value="1"/>
</dbReference>
<organism evidence="6 7">
    <name type="scientific">Streptacidiphilus cavernicola</name>
    <dbReference type="NCBI Taxonomy" id="3342716"/>
    <lineage>
        <taxon>Bacteria</taxon>
        <taxon>Bacillati</taxon>
        <taxon>Actinomycetota</taxon>
        <taxon>Actinomycetes</taxon>
        <taxon>Kitasatosporales</taxon>
        <taxon>Streptomycetaceae</taxon>
        <taxon>Streptacidiphilus</taxon>
    </lineage>
</organism>
<evidence type="ECO:0000313" key="6">
    <source>
        <dbReference type="EMBL" id="MFC1418005.1"/>
    </source>
</evidence>